<evidence type="ECO:0000313" key="4">
    <source>
        <dbReference type="EMBL" id="KAJ8869022.1"/>
    </source>
</evidence>
<dbReference type="Proteomes" id="UP001159363">
    <property type="component" value="Chromosome 13"/>
</dbReference>
<comment type="caution">
    <text evidence="4">The sequence shown here is derived from an EMBL/GenBank/DDBJ whole genome shotgun (WGS) entry which is preliminary data.</text>
</comment>
<protein>
    <recommendedName>
        <fullName evidence="3">DDE Tnp4 domain-containing protein</fullName>
    </recommendedName>
</protein>
<name>A0ABQ9GC13_9NEOP</name>
<reference evidence="4 5" key="1">
    <citation type="submission" date="2023-02" db="EMBL/GenBank/DDBJ databases">
        <title>LHISI_Scaffold_Assembly.</title>
        <authorList>
            <person name="Stuart O.P."/>
            <person name="Cleave R."/>
            <person name="Magrath M.J.L."/>
            <person name="Mikheyev A.S."/>
        </authorList>
    </citation>
    <scope>NUCLEOTIDE SEQUENCE [LARGE SCALE GENOMIC DNA]</scope>
    <source>
        <strain evidence="4">Daus_M_001</strain>
        <tissue evidence="4">Leg muscle</tissue>
    </source>
</reference>
<accession>A0ABQ9GC13</accession>
<gene>
    <name evidence="4" type="ORF">PR048_030568</name>
</gene>
<proteinExistence type="predicted"/>
<comment type="cofactor">
    <cofactor evidence="1">
        <name>a divalent metal cation</name>
        <dbReference type="ChEBI" id="CHEBI:60240"/>
    </cofactor>
</comment>
<sequence>MMDIKLHFPAPTQMSRTVPVIALFVFVGDEAFGLSENVLRRYDGNNLSDKKKIFSYRLSRARWYIKCSFGMLAYKWLILHRPLDVDIELAVYIVTACFILHSSVRKRARY</sequence>
<dbReference type="InterPro" id="IPR027806">
    <property type="entry name" value="HARBI1_dom"/>
</dbReference>
<keyword evidence="2" id="KW-0479">Metal-binding</keyword>
<keyword evidence="5" id="KW-1185">Reference proteome</keyword>
<evidence type="ECO:0000259" key="3">
    <source>
        <dbReference type="Pfam" id="PF13359"/>
    </source>
</evidence>
<evidence type="ECO:0000313" key="5">
    <source>
        <dbReference type="Proteomes" id="UP001159363"/>
    </source>
</evidence>
<evidence type="ECO:0000256" key="2">
    <source>
        <dbReference type="ARBA" id="ARBA00022723"/>
    </source>
</evidence>
<organism evidence="4 5">
    <name type="scientific">Dryococelus australis</name>
    <dbReference type="NCBI Taxonomy" id="614101"/>
    <lineage>
        <taxon>Eukaryota</taxon>
        <taxon>Metazoa</taxon>
        <taxon>Ecdysozoa</taxon>
        <taxon>Arthropoda</taxon>
        <taxon>Hexapoda</taxon>
        <taxon>Insecta</taxon>
        <taxon>Pterygota</taxon>
        <taxon>Neoptera</taxon>
        <taxon>Polyneoptera</taxon>
        <taxon>Phasmatodea</taxon>
        <taxon>Verophasmatodea</taxon>
        <taxon>Anareolatae</taxon>
        <taxon>Phasmatidae</taxon>
        <taxon>Eurycanthinae</taxon>
        <taxon>Dryococelus</taxon>
    </lineage>
</organism>
<dbReference type="EMBL" id="JARBHB010000014">
    <property type="protein sequence ID" value="KAJ8869022.1"/>
    <property type="molecule type" value="Genomic_DNA"/>
</dbReference>
<evidence type="ECO:0000256" key="1">
    <source>
        <dbReference type="ARBA" id="ARBA00001968"/>
    </source>
</evidence>
<dbReference type="Pfam" id="PF13359">
    <property type="entry name" value="DDE_Tnp_4"/>
    <property type="match status" value="1"/>
</dbReference>
<feature type="domain" description="DDE Tnp4" evidence="3">
    <location>
        <begin position="25"/>
        <end position="101"/>
    </location>
</feature>